<sequence>MSINSRNKGAAFERQIANALIEDLNLTNPVKRILEQTRTKELPDLMLGRWCIECKAYGSGAEPRPDWWDQVLASSKADNLRPALVYKFNNRPIKVRILANSINKDIKNNLVTVDLLWPDFIQIILELFQKDIELHEQNYQV</sequence>
<evidence type="ECO:0000313" key="2">
    <source>
        <dbReference type="Proteomes" id="UP000315283"/>
    </source>
</evidence>
<dbReference type="InterPro" id="IPR056931">
    <property type="entry name" value="D14-like"/>
</dbReference>
<proteinExistence type="predicted"/>
<comment type="caution">
    <text evidence="1">The sequence shown here is derived from an EMBL/GenBank/DDBJ whole genome shotgun (WGS) entry which is preliminary data.</text>
</comment>
<gene>
    <name evidence="1" type="ORF">EVA97_01295</name>
</gene>
<organism evidence="1 2">
    <name type="scientific">SAR86 cluster bacterium</name>
    <dbReference type="NCBI Taxonomy" id="2030880"/>
    <lineage>
        <taxon>Bacteria</taxon>
        <taxon>Pseudomonadati</taxon>
        <taxon>Pseudomonadota</taxon>
        <taxon>Gammaproteobacteria</taxon>
        <taxon>SAR86 cluster</taxon>
    </lineage>
</organism>
<dbReference type="Proteomes" id="UP000315283">
    <property type="component" value="Unassembled WGS sequence"/>
</dbReference>
<protein>
    <recommendedName>
        <fullName evidence="3">Restriction endonuclease</fullName>
    </recommendedName>
</protein>
<dbReference type="Pfam" id="PF24608">
    <property type="entry name" value="PDDEXK_15"/>
    <property type="match status" value="1"/>
</dbReference>
<evidence type="ECO:0008006" key="3">
    <source>
        <dbReference type="Google" id="ProtNLM"/>
    </source>
</evidence>
<name>A0A520N694_9GAMM</name>
<dbReference type="EMBL" id="SHBJ01000005">
    <property type="protein sequence ID" value="RZO28990.1"/>
    <property type="molecule type" value="Genomic_DNA"/>
</dbReference>
<dbReference type="AlphaFoldDB" id="A0A520N694"/>
<reference evidence="1 2" key="1">
    <citation type="submission" date="2019-02" db="EMBL/GenBank/DDBJ databases">
        <title>Prokaryotic population dynamics and viral predation in marine succession experiment using metagenomics: the confinement effect.</title>
        <authorList>
            <person name="Haro-Moreno J.M."/>
            <person name="Rodriguez-Valera F."/>
            <person name="Lopez-Perez M."/>
        </authorList>
    </citation>
    <scope>NUCLEOTIDE SEQUENCE [LARGE SCALE GENOMIC DNA]</scope>
    <source>
        <strain evidence="1">MED-G164</strain>
    </source>
</reference>
<accession>A0A520N694</accession>
<evidence type="ECO:0000313" key="1">
    <source>
        <dbReference type="EMBL" id="RZO28990.1"/>
    </source>
</evidence>